<evidence type="ECO:0000313" key="1">
    <source>
        <dbReference type="EMBL" id="ABJ06653.1"/>
    </source>
</evidence>
<reference evidence="1" key="1">
    <citation type="submission" date="2006-09" db="EMBL/GenBank/DDBJ databases">
        <title>Complete sequence of Rhodopseudomonas palustris BisA53.</title>
        <authorList>
            <consortium name="US DOE Joint Genome Institute"/>
            <person name="Copeland A."/>
            <person name="Lucas S."/>
            <person name="Lapidus A."/>
            <person name="Barry K."/>
            <person name="Detter J.C."/>
            <person name="Glavina del Rio T."/>
            <person name="Hammon N."/>
            <person name="Israni S."/>
            <person name="Dalin E."/>
            <person name="Tice H."/>
            <person name="Pitluck S."/>
            <person name="Chain P."/>
            <person name="Malfatti S."/>
            <person name="Shin M."/>
            <person name="Vergez L."/>
            <person name="Schmutz J."/>
            <person name="Larimer F."/>
            <person name="Land M."/>
            <person name="Hauser L."/>
            <person name="Pelletier D.A."/>
            <person name="Kyrpides N."/>
            <person name="Kim E."/>
            <person name="Harwood C.S."/>
            <person name="Oda Y."/>
            <person name="Richardson P."/>
        </authorList>
    </citation>
    <scope>NUCLEOTIDE SEQUENCE [LARGE SCALE GENOMIC DNA]</scope>
    <source>
        <strain evidence="1">BisA53</strain>
    </source>
</reference>
<name>Q07N31_RHOP5</name>
<accession>Q07N31</accession>
<gene>
    <name evidence="1" type="ordered locus">RPE_2716</name>
</gene>
<dbReference type="OrthoDB" id="8448807at2"/>
<dbReference type="AlphaFoldDB" id="Q07N31"/>
<organism evidence="1">
    <name type="scientific">Rhodopseudomonas palustris (strain BisA53)</name>
    <dbReference type="NCBI Taxonomy" id="316055"/>
    <lineage>
        <taxon>Bacteria</taxon>
        <taxon>Pseudomonadati</taxon>
        <taxon>Pseudomonadota</taxon>
        <taxon>Alphaproteobacteria</taxon>
        <taxon>Hyphomicrobiales</taxon>
        <taxon>Nitrobacteraceae</taxon>
        <taxon>Rhodopseudomonas</taxon>
    </lineage>
</organism>
<dbReference type="EMBL" id="CP000463">
    <property type="protein sequence ID" value="ABJ06653.1"/>
    <property type="molecule type" value="Genomic_DNA"/>
</dbReference>
<dbReference type="KEGG" id="rpe:RPE_2716"/>
<dbReference type="HOGENOM" id="CLU_2303836_0_0_5"/>
<proteinExistence type="predicted"/>
<sequence>MNDTDFASLADGNAKILLSGEQQQDQLNAIISSNDVVFGLFPDQATQTGWDKHLIKGNGVLTLIAAGNKKFSAHHKVTAIWCKAIGEAQALERAYGDDRG</sequence>
<protein>
    <submittedName>
        <fullName evidence="1">Uncharacterized protein</fullName>
    </submittedName>
</protein>